<gene>
    <name evidence="1" type="ORF">BACI71_40319</name>
</gene>
<name>A0A653ZXM9_BACMY</name>
<dbReference type="AlphaFoldDB" id="A0A653ZXM9"/>
<accession>A0A653ZXM9</accession>
<evidence type="ECO:0008006" key="3">
    <source>
        <dbReference type="Google" id="ProtNLM"/>
    </source>
</evidence>
<proteinExistence type="predicted"/>
<evidence type="ECO:0000313" key="2">
    <source>
        <dbReference type="Proteomes" id="UP000437562"/>
    </source>
</evidence>
<dbReference type="EMBL" id="CABWMC010000029">
    <property type="protein sequence ID" value="VXC59132.1"/>
    <property type="molecule type" value="Genomic_DNA"/>
</dbReference>
<protein>
    <recommendedName>
        <fullName evidence="3">Integrase catalytic domain-containing protein</fullName>
    </recommendedName>
</protein>
<evidence type="ECO:0000313" key="1">
    <source>
        <dbReference type="EMBL" id="VXC59132.1"/>
    </source>
</evidence>
<organism evidence="1 2">
    <name type="scientific">Bacillus mycoides</name>
    <dbReference type="NCBI Taxonomy" id="1405"/>
    <lineage>
        <taxon>Bacteria</taxon>
        <taxon>Bacillati</taxon>
        <taxon>Bacillota</taxon>
        <taxon>Bacilli</taxon>
        <taxon>Bacillales</taxon>
        <taxon>Bacillaceae</taxon>
        <taxon>Bacillus</taxon>
        <taxon>Bacillus cereus group</taxon>
    </lineage>
</organism>
<sequence length="38" mass="4939">MGYLKDKAYIKPYECFTELKQEIKRYMTYLNHYRYHWN</sequence>
<reference evidence="1 2" key="1">
    <citation type="submission" date="2019-10" db="EMBL/GenBank/DDBJ databases">
        <authorList>
            <person name="Karimi E."/>
        </authorList>
    </citation>
    <scope>NUCLEOTIDE SEQUENCE [LARGE SCALE GENOMIC DNA]</scope>
    <source>
        <strain evidence="1">Bacillus sp. 71</strain>
    </source>
</reference>
<dbReference type="Proteomes" id="UP000437562">
    <property type="component" value="Unassembled WGS sequence"/>
</dbReference>